<dbReference type="GO" id="GO:0006633">
    <property type="term" value="P:fatty acid biosynthetic process"/>
    <property type="evidence" value="ECO:0007669"/>
    <property type="project" value="TreeGrafter"/>
</dbReference>
<dbReference type="Pfam" id="PF02801">
    <property type="entry name" value="Ketoacyl-synt_C"/>
    <property type="match status" value="1"/>
</dbReference>
<reference evidence="6 7" key="1">
    <citation type="submission" date="2015-03" db="EMBL/GenBank/DDBJ databases">
        <authorList>
            <person name="Murphy D."/>
        </authorList>
    </citation>
    <scope>NUCLEOTIDE SEQUENCE [LARGE SCALE GENOMIC DNA]</scope>
    <source>
        <strain evidence="6 7">KMM 520</strain>
    </source>
</reference>
<dbReference type="KEGG" id="ptn:PTRA_a1744"/>
<dbReference type="Pfam" id="PF00109">
    <property type="entry name" value="ketoacyl-synt"/>
    <property type="match status" value="1"/>
</dbReference>
<accession>A0A0U2V523</accession>
<evidence type="ECO:0000256" key="1">
    <source>
        <dbReference type="ARBA" id="ARBA00005194"/>
    </source>
</evidence>
<dbReference type="GO" id="GO:0004315">
    <property type="term" value="F:3-oxoacyl-[acyl-carrier-protein] synthase activity"/>
    <property type="evidence" value="ECO:0007669"/>
    <property type="project" value="TreeGrafter"/>
</dbReference>
<dbReference type="InterPro" id="IPR014031">
    <property type="entry name" value="Ketoacyl_synth_C"/>
</dbReference>
<protein>
    <recommendedName>
        <fullName evidence="5">Ketosynthase family 3 (KS3) domain-containing protein</fullName>
    </recommendedName>
</protein>
<gene>
    <name evidence="6" type="ORF">PTRA_a1744</name>
</gene>
<dbReference type="GO" id="GO:0005829">
    <property type="term" value="C:cytosol"/>
    <property type="evidence" value="ECO:0007669"/>
    <property type="project" value="TreeGrafter"/>
</dbReference>
<dbReference type="InterPro" id="IPR016039">
    <property type="entry name" value="Thiolase-like"/>
</dbReference>
<comment type="pathway">
    <text evidence="1">Lipid metabolism; fatty acid biosynthesis.</text>
</comment>
<dbReference type="AlphaFoldDB" id="A0A0U2V523"/>
<name>A0A0U2V523_9GAMM</name>
<dbReference type="CDD" id="cd00828">
    <property type="entry name" value="elong_cond_enzymes"/>
    <property type="match status" value="1"/>
</dbReference>
<evidence type="ECO:0000256" key="3">
    <source>
        <dbReference type="ARBA" id="ARBA00022679"/>
    </source>
</evidence>
<dbReference type="PANTHER" id="PTHR11712:SF336">
    <property type="entry name" value="3-OXOACYL-[ACYL-CARRIER-PROTEIN] SYNTHASE, MITOCHONDRIAL"/>
    <property type="match status" value="1"/>
</dbReference>
<dbReference type="InterPro" id="IPR047224">
    <property type="entry name" value="FAS_alpha_su_C"/>
</dbReference>
<evidence type="ECO:0000313" key="7">
    <source>
        <dbReference type="Proteomes" id="UP000065261"/>
    </source>
</evidence>
<dbReference type="Gene3D" id="3.40.47.10">
    <property type="match status" value="1"/>
</dbReference>
<proteinExistence type="inferred from homology"/>
<dbReference type="PROSITE" id="PS52004">
    <property type="entry name" value="KS3_2"/>
    <property type="match status" value="1"/>
</dbReference>
<dbReference type="EMBL" id="CP011034">
    <property type="protein sequence ID" value="ALS32908.1"/>
    <property type="molecule type" value="Genomic_DNA"/>
</dbReference>
<dbReference type="InterPro" id="IPR014030">
    <property type="entry name" value="Ketoacyl_synth_N"/>
</dbReference>
<sequence length="635" mass="68531">MTALPVIVGMGGINAAGRTSFHQGYRRIVLDSLNAQARQETFLGLATLMNLVSVVDNQLQDTQGNNVEQSDIEARFGEQIIAGTLIRKIENEHFDPDATPWQQKMTLNASAENAIVFETRARDLPQPVPASWQVEQLEGKKVKVTIAADIDVKHASTRDNPIKSAGQFPTGFDPSVMYNSRYQPRGLQATIFAATDAIKSTGLDWQHIMNSVEPDKIGTYSASVIGQMDDKGLGGLVKARQQGDRVSTKQLALGLNTMSTDFINAYVTGNVGTTFSTSGACATFLYNLRAAVNDIQAGRTRVAVVASVECAITPEVIEGFGNMSALANVEGLRRLDNLSNTDEPDYRKSSRPFGENCGFTLGEGAQVAILMDDALALELGADIMGCVPDVFVNADGIKKSITSPGPGNYITMAKSAALASSLLGKEALQQRSFILAHGSSTPLNRVTESLIYHKVAQTFAIDNWKVTAPKAYVGHTIAPASGDQLAIALGVFSHNIMPGITTIDKIADDVYADHLDIRNSHYDCGDMDIAFINSKGFGGNNATATVLSAKITLQMLAKRHGKSVMNDYANKNVAVKAAQQSYQSQADLGQYQLIYRFGDGLIDDNDIVIDEQSIHLPGFEKAIAFNTKNPYQDMF</sequence>
<comment type="similarity">
    <text evidence="2 4">Belongs to the thiolase-like superfamily. Beta-ketoacyl-ACP synthases family.</text>
</comment>
<evidence type="ECO:0000256" key="4">
    <source>
        <dbReference type="RuleBase" id="RU003694"/>
    </source>
</evidence>
<dbReference type="InterPro" id="IPR020841">
    <property type="entry name" value="PKS_Beta-ketoAc_synthase_dom"/>
</dbReference>
<dbReference type="SUPFAM" id="SSF53901">
    <property type="entry name" value="Thiolase-like"/>
    <property type="match status" value="2"/>
</dbReference>
<feature type="domain" description="Ketosynthase family 3 (KS3)" evidence="5">
    <location>
        <begin position="78"/>
        <end position="548"/>
    </location>
</feature>
<dbReference type="OrthoDB" id="9784825at2"/>
<dbReference type="InterPro" id="IPR000794">
    <property type="entry name" value="Beta-ketoacyl_synthase"/>
</dbReference>
<organism evidence="6">
    <name type="scientific">Pseudoalteromonas translucida KMM 520</name>
    <dbReference type="NCBI Taxonomy" id="1315283"/>
    <lineage>
        <taxon>Bacteria</taxon>
        <taxon>Pseudomonadati</taxon>
        <taxon>Pseudomonadota</taxon>
        <taxon>Gammaproteobacteria</taxon>
        <taxon>Alteromonadales</taxon>
        <taxon>Pseudoalteromonadaceae</taxon>
        <taxon>Pseudoalteromonas</taxon>
    </lineage>
</organism>
<dbReference type="PANTHER" id="PTHR11712">
    <property type="entry name" value="POLYKETIDE SYNTHASE-RELATED"/>
    <property type="match status" value="1"/>
</dbReference>
<dbReference type="PATRIC" id="fig|1315283.4.peg.1501"/>
<evidence type="ECO:0000313" key="6">
    <source>
        <dbReference type="EMBL" id="ALS32908.1"/>
    </source>
</evidence>
<evidence type="ECO:0000256" key="2">
    <source>
        <dbReference type="ARBA" id="ARBA00008467"/>
    </source>
</evidence>
<dbReference type="Proteomes" id="UP000065261">
    <property type="component" value="Chromosome I"/>
</dbReference>
<dbReference type="RefSeq" id="WP_058373298.1">
    <property type="nucleotide sequence ID" value="NZ_CP011034.1"/>
</dbReference>
<keyword evidence="3 4" id="KW-0808">Transferase</keyword>
<evidence type="ECO:0000259" key="5">
    <source>
        <dbReference type="PROSITE" id="PS52004"/>
    </source>
</evidence>